<evidence type="ECO:0000313" key="2">
    <source>
        <dbReference type="Proteomes" id="UP000799755"/>
    </source>
</evidence>
<organism evidence="1 2">
    <name type="scientific">Lindgomyces ingoldianus</name>
    <dbReference type="NCBI Taxonomy" id="673940"/>
    <lineage>
        <taxon>Eukaryota</taxon>
        <taxon>Fungi</taxon>
        <taxon>Dikarya</taxon>
        <taxon>Ascomycota</taxon>
        <taxon>Pezizomycotina</taxon>
        <taxon>Dothideomycetes</taxon>
        <taxon>Pleosporomycetidae</taxon>
        <taxon>Pleosporales</taxon>
        <taxon>Lindgomycetaceae</taxon>
        <taxon>Lindgomyces</taxon>
    </lineage>
</organism>
<reference evidence="1" key="1">
    <citation type="journal article" date="2020" name="Stud. Mycol.">
        <title>101 Dothideomycetes genomes: a test case for predicting lifestyles and emergence of pathogens.</title>
        <authorList>
            <person name="Haridas S."/>
            <person name="Albert R."/>
            <person name="Binder M."/>
            <person name="Bloem J."/>
            <person name="Labutti K."/>
            <person name="Salamov A."/>
            <person name="Andreopoulos B."/>
            <person name="Baker S."/>
            <person name="Barry K."/>
            <person name="Bills G."/>
            <person name="Bluhm B."/>
            <person name="Cannon C."/>
            <person name="Castanera R."/>
            <person name="Culley D."/>
            <person name="Daum C."/>
            <person name="Ezra D."/>
            <person name="Gonzalez J."/>
            <person name="Henrissat B."/>
            <person name="Kuo A."/>
            <person name="Liang C."/>
            <person name="Lipzen A."/>
            <person name="Lutzoni F."/>
            <person name="Magnuson J."/>
            <person name="Mondo S."/>
            <person name="Nolan M."/>
            <person name="Ohm R."/>
            <person name="Pangilinan J."/>
            <person name="Park H.-J."/>
            <person name="Ramirez L."/>
            <person name="Alfaro M."/>
            <person name="Sun H."/>
            <person name="Tritt A."/>
            <person name="Yoshinaga Y."/>
            <person name="Zwiers L.-H."/>
            <person name="Turgeon B."/>
            <person name="Goodwin S."/>
            <person name="Spatafora J."/>
            <person name="Crous P."/>
            <person name="Grigoriev I."/>
        </authorList>
    </citation>
    <scope>NUCLEOTIDE SEQUENCE</scope>
    <source>
        <strain evidence="1">ATCC 200398</strain>
    </source>
</reference>
<keyword evidence="2" id="KW-1185">Reference proteome</keyword>
<accession>A0ACB6Q7N7</accession>
<protein>
    <submittedName>
        <fullName evidence="1">Uncharacterized protein</fullName>
    </submittedName>
</protein>
<gene>
    <name evidence="1" type="ORF">BDR25DRAFT_363365</name>
</gene>
<name>A0ACB6Q7N7_9PLEO</name>
<dbReference type="EMBL" id="MU003557">
    <property type="protein sequence ID" value="KAF2462943.1"/>
    <property type="molecule type" value="Genomic_DNA"/>
</dbReference>
<comment type="caution">
    <text evidence="1">The sequence shown here is derived from an EMBL/GenBank/DDBJ whole genome shotgun (WGS) entry which is preliminary data.</text>
</comment>
<dbReference type="Proteomes" id="UP000799755">
    <property type="component" value="Unassembled WGS sequence"/>
</dbReference>
<proteinExistence type="predicted"/>
<sequence>MLLSNWRLVFSLHQLTNGDNDLTVADQEFEIEGTQALISISPSFNRVAGEMIPTFLEFRIADFHTVWLRTASNTDRMVIILDAQFGAKELRISGILARLACEKMLSASFYNMVRIWELDLPIQSSTFEGHIVRHKNRNIESRDAHDRNLQSVKYTGRGSTYKPLVALGHMTVPHASGALPSFTELAAEMGNGDWFHGPAEAFVHAVCMRLRRLVSRVSAQEHEWVLTEFLKASKQDQFRRFTTTLWRRLRRWSMSLGIHKLLFGKVGHGKSGRWQGNVTVRHSRQSFLSVPRSSDRTTKLRGVRYHPDRRNEILLQFSPNHGIVQMLWSQPYVYTWTDWAPVILQGLIIRRLAITTYQGNRRYPFQIATSCCWPTLSWKGFNAPLVLCMQQLSAVMTISIIECITKSLFRNKATRAACRTCLTRYHTHVLHYSLIRHSSYLVQYIVSLELYRAPQTLQYTHSTLFGSRSLVESFAICPLLSSCKSYEPGSPLHS</sequence>
<evidence type="ECO:0000313" key="1">
    <source>
        <dbReference type="EMBL" id="KAF2462943.1"/>
    </source>
</evidence>